<dbReference type="AlphaFoldDB" id="A0A0P0Z3I4"/>
<dbReference type="Pfam" id="PF08450">
    <property type="entry name" value="SGL"/>
    <property type="match status" value="1"/>
</dbReference>
<dbReference type="Gene3D" id="2.120.10.30">
    <property type="entry name" value="TolB, C-terminal domain"/>
    <property type="match status" value="1"/>
</dbReference>
<dbReference type="PRINTS" id="PR01790">
    <property type="entry name" value="SMP30FAMILY"/>
</dbReference>
<comment type="similarity">
    <text evidence="1">Belongs to the SMP-30/CGR1 family.</text>
</comment>
<keyword evidence="3" id="KW-0479">Metal-binding</keyword>
<dbReference type="GO" id="GO:0005509">
    <property type="term" value="F:calcium ion binding"/>
    <property type="evidence" value="ECO:0007669"/>
    <property type="project" value="TreeGrafter"/>
</dbReference>
<dbReference type="RefSeq" id="WP_062225929.1">
    <property type="nucleotide sequence ID" value="NZ_BBWR01000002.1"/>
</dbReference>
<dbReference type="SUPFAM" id="SSF63829">
    <property type="entry name" value="Calcium-dependent phosphotriesterase"/>
    <property type="match status" value="1"/>
</dbReference>
<feature type="domain" description="SMP-30/Gluconolactonase/LRE-like region" evidence="4">
    <location>
        <begin position="13"/>
        <end position="256"/>
    </location>
</feature>
<sequence length="292" mass="32099">MRIEVLLDVKTTLGEGPLWDAEQERLYFIDSFDGRVFRTTVDGAEVRAWDVPGKIGSMALRKDGQGAIVSLQQGFHALDFRSGDCELIHDPEPDKPANRINDGKVDRRGRFLAGSMDTMEEGPSGALYRLDPDFTVHTVDTGIICSNGPCFAPDDRTFYFADTWTGEIWAYDYDIETGAATNRRVFAKVDTSRGGAADGSTVDAEGCLWNALVYDGRLVRYRPDGTVDRIIDMPVKKITSVMFGGPNLDILFVTSMAKPPLPRFPGDGPQRGSLFAIHDLGVKGIPEPRFGA</sequence>
<organism evidence="5">
    <name type="scientific">Aureimonas frigidaquae</name>
    <dbReference type="NCBI Taxonomy" id="424757"/>
    <lineage>
        <taxon>Bacteria</taxon>
        <taxon>Pseudomonadati</taxon>
        <taxon>Pseudomonadota</taxon>
        <taxon>Alphaproteobacteria</taxon>
        <taxon>Hyphomicrobiales</taxon>
        <taxon>Aurantimonadaceae</taxon>
        <taxon>Aureimonas</taxon>
    </lineage>
</organism>
<evidence type="ECO:0000259" key="4">
    <source>
        <dbReference type="Pfam" id="PF08450"/>
    </source>
</evidence>
<evidence type="ECO:0000313" key="5">
    <source>
        <dbReference type="EMBL" id="BAT28580.1"/>
    </source>
</evidence>
<dbReference type="GO" id="GO:0004341">
    <property type="term" value="F:gluconolactonase activity"/>
    <property type="evidence" value="ECO:0007669"/>
    <property type="project" value="TreeGrafter"/>
</dbReference>
<feature type="binding site" evidence="3">
    <location>
        <position position="101"/>
    </location>
    <ligand>
        <name>substrate</name>
    </ligand>
</feature>
<keyword evidence="3" id="KW-0862">Zinc</keyword>
<feature type="active site" description="Proton donor/acceptor" evidence="2">
    <location>
        <position position="198"/>
    </location>
</feature>
<name>A0A0P0Z3I4_9HYPH</name>
<reference evidence="5" key="1">
    <citation type="journal article" date="2015" name="Proc. Natl. Acad. Sci. U.S.A.">
        <title>Bacterial clade with the ribosomal RNA operon on a small plasmid rather than the chromosome.</title>
        <authorList>
            <person name="Anda M."/>
            <person name="Ohtsubo Y."/>
            <person name="Okubo T."/>
            <person name="Sugawara M."/>
            <person name="Nagata Y."/>
            <person name="Tsuda M."/>
            <person name="Minamisawa K."/>
            <person name="Mitsui H."/>
        </authorList>
    </citation>
    <scope>NUCLEOTIDE SEQUENCE</scope>
    <source>
        <strain evidence="5">JCM 14755</strain>
    </source>
</reference>
<dbReference type="InterPro" id="IPR011042">
    <property type="entry name" value="6-blade_b-propeller_TolB-like"/>
</dbReference>
<dbReference type="OrthoDB" id="2633250at2"/>
<dbReference type="PANTHER" id="PTHR10907:SF47">
    <property type="entry name" value="REGUCALCIN"/>
    <property type="match status" value="1"/>
</dbReference>
<dbReference type="InterPro" id="IPR013658">
    <property type="entry name" value="SGL"/>
</dbReference>
<comment type="cofactor">
    <cofactor evidence="3">
        <name>Zn(2+)</name>
        <dbReference type="ChEBI" id="CHEBI:29105"/>
    </cofactor>
    <text evidence="3">Binds 1 divalent metal cation per subunit.</text>
</comment>
<evidence type="ECO:0000256" key="1">
    <source>
        <dbReference type="ARBA" id="ARBA00008853"/>
    </source>
</evidence>
<protein>
    <submittedName>
        <fullName evidence="5">Senescence marker protein-30</fullName>
    </submittedName>
</protein>
<dbReference type="EMBL" id="LC066377">
    <property type="protein sequence ID" value="BAT28580.1"/>
    <property type="molecule type" value="Genomic_DNA"/>
</dbReference>
<feature type="binding site" evidence="3">
    <location>
        <position position="147"/>
    </location>
    <ligand>
        <name>a divalent metal cation</name>
        <dbReference type="ChEBI" id="CHEBI:60240"/>
    </ligand>
</feature>
<feature type="binding site" evidence="3">
    <location>
        <position position="198"/>
    </location>
    <ligand>
        <name>a divalent metal cation</name>
        <dbReference type="ChEBI" id="CHEBI:60240"/>
    </ligand>
</feature>
<evidence type="ECO:0000256" key="2">
    <source>
        <dbReference type="PIRSR" id="PIRSR605511-1"/>
    </source>
</evidence>
<dbReference type="InterPro" id="IPR005511">
    <property type="entry name" value="SMP-30"/>
</dbReference>
<feature type="binding site" evidence="3">
    <location>
        <position position="15"/>
    </location>
    <ligand>
        <name>a divalent metal cation</name>
        <dbReference type="ChEBI" id="CHEBI:60240"/>
    </ligand>
</feature>
<feature type="binding site" evidence="3">
    <location>
        <position position="99"/>
    </location>
    <ligand>
        <name>substrate</name>
    </ligand>
</feature>
<accession>A0A0P0Z3I4</accession>
<dbReference type="PANTHER" id="PTHR10907">
    <property type="entry name" value="REGUCALCIN"/>
    <property type="match status" value="1"/>
</dbReference>
<dbReference type="GO" id="GO:0019853">
    <property type="term" value="P:L-ascorbic acid biosynthetic process"/>
    <property type="evidence" value="ECO:0007669"/>
    <property type="project" value="TreeGrafter"/>
</dbReference>
<evidence type="ECO:0000256" key="3">
    <source>
        <dbReference type="PIRSR" id="PIRSR605511-2"/>
    </source>
</evidence>
<proteinExistence type="inferred from homology"/>